<evidence type="ECO:0000256" key="3">
    <source>
        <dbReference type="ARBA" id="ARBA00022643"/>
    </source>
</evidence>
<dbReference type="SUPFAM" id="SSF51395">
    <property type="entry name" value="FMN-linked oxidoreductases"/>
    <property type="match status" value="1"/>
</dbReference>
<dbReference type="EMBL" id="QLNQ01000024">
    <property type="protein sequence ID" value="RCK63306.1"/>
    <property type="molecule type" value="Genomic_DNA"/>
</dbReference>
<dbReference type="Pfam" id="PF00724">
    <property type="entry name" value="Oxidored_FMN"/>
    <property type="match status" value="1"/>
</dbReference>
<comment type="cofactor">
    <cofactor evidence="1">
        <name>FMN</name>
        <dbReference type="ChEBI" id="CHEBI:58210"/>
    </cofactor>
</comment>
<evidence type="ECO:0000313" key="6">
    <source>
        <dbReference type="Proteomes" id="UP000253472"/>
    </source>
</evidence>
<dbReference type="GO" id="GO:0010181">
    <property type="term" value="F:FMN binding"/>
    <property type="evidence" value="ECO:0007669"/>
    <property type="project" value="InterPro"/>
</dbReference>
<dbReference type="STRING" id="5486.A0A367YBR3"/>
<dbReference type="PANTHER" id="PTHR22893">
    <property type="entry name" value="NADH OXIDOREDUCTASE-RELATED"/>
    <property type="match status" value="1"/>
</dbReference>
<protein>
    <submittedName>
        <fullName evidence="5">Putative NADPH dehydrogenase</fullName>
    </submittedName>
</protein>
<keyword evidence="3" id="KW-0285">Flavoprotein</keyword>
<dbReference type="InterPro" id="IPR001155">
    <property type="entry name" value="OxRdtase_FMN_N"/>
</dbReference>
<evidence type="ECO:0000313" key="5">
    <source>
        <dbReference type="EMBL" id="RCK63306.1"/>
    </source>
</evidence>
<dbReference type="Gene3D" id="3.20.20.70">
    <property type="entry name" value="Aldolase class I"/>
    <property type="match status" value="1"/>
</dbReference>
<proteinExistence type="inferred from homology"/>
<dbReference type="InterPro" id="IPR045247">
    <property type="entry name" value="Oye-like"/>
</dbReference>
<evidence type="ECO:0000256" key="2">
    <source>
        <dbReference type="ARBA" id="ARBA00005979"/>
    </source>
</evidence>
<organism evidence="5 6">
    <name type="scientific">Candida viswanathii</name>
    <dbReference type="NCBI Taxonomy" id="5486"/>
    <lineage>
        <taxon>Eukaryota</taxon>
        <taxon>Fungi</taxon>
        <taxon>Dikarya</taxon>
        <taxon>Ascomycota</taxon>
        <taxon>Saccharomycotina</taxon>
        <taxon>Pichiomycetes</taxon>
        <taxon>Debaryomycetaceae</taxon>
        <taxon>Candida/Lodderomyces clade</taxon>
        <taxon>Candida</taxon>
    </lineage>
</organism>
<name>A0A367YBR3_9ASCO</name>
<feature type="domain" description="NADH:flavin oxidoreductase/NADH oxidase N-terminal" evidence="4">
    <location>
        <begin position="2"/>
        <end position="173"/>
    </location>
</feature>
<dbReference type="GO" id="GO:0003959">
    <property type="term" value="F:NADPH dehydrogenase activity"/>
    <property type="evidence" value="ECO:0007669"/>
    <property type="project" value="TreeGrafter"/>
</dbReference>
<reference evidence="5 6" key="1">
    <citation type="submission" date="2018-06" db="EMBL/GenBank/DDBJ databases">
        <title>Whole genome sequencing of Candida tropicalis (genome annotated by CSBL at Korea University).</title>
        <authorList>
            <person name="Ahn J."/>
        </authorList>
    </citation>
    <scope>NUCLEOTIDE SEQUENCE [LARGE SCALE GENOMIC DNA]</scope>
    <source>
        <strain evidence="5 6">ATCC 20962</strain>
    </source>
</reference>
<dbReference type="AlphaFoldDB" id="A0A367YBR3"/>
<gene>
    <name evidence="5" type="primary">EBP1_9</name>
    <name evidence="5" type="ORF">Cantr_09668</name>
</gene>
<evidence type="ECO:0000259" key="4">
    <source>
        <dbReference type="Pfam" id="PF00724"/>
    </source>
</evidence>
<keyword evidence="3" id="KW-0288">FMN</keyword>
<sequence length="174" mass="19457">MQIWARGRVGKADLLKKHGLELKAPSAIYHSDEAERVAVEVGNTIRELTEEQIMDIIFVQFANSARLAIVSGVDFVELHGANGYLIEQFIHPATNKRTDKYGGAIEGRAWFALELIDHLCTVIGLGKLAVRLSPFNDFHVPYVNPTAEEDYTHIVKELQNRTDNGRALAFLDIT</sequence>
<comment type="similarity">
    <text evidence="2">Belongs to the NADH:flavin oxidoreductase/NADH oxidase family.</text>
</comment>
<keyword evidence="6" id="KW-1185">Reference proteome</keyword>
<comment type="caution">
    <text evidence="5">The sequence shown here is derived from an EMBL/GenBank/DDBJ whole genome shotgun (WGS) entry which is preliminary data.</text>
</comment>
<accession>A0A367YBR3</accession>
<dbReference type="PANTHER" id="PTHR22893:SF91">
    <property type="entry name" value="NADPH DEHYDROGENASE 2-RELATED"/>
    <property type="match status" value="1"/>
</dbReference>
<dbReference type="Proteomes" id="UP000253472">
    <property type="component" value="Unassembled WGS sequence"/>
</dbReference>
<dbReference type="OrthoDB" id="276546at2759"/>
<evidence type="ECO:0000256" key="1">
    <source>
        <dbReference type="ARBA" id="ARBA00001917"/>
    </source>
</evidence>
<dbReference type="InterPro" id="IPR013785">
    <property type="entry name" value="Aldolase_TIM"/>
</dbReference>